<proteinExistence type="predicted"/>
<organism evidence="1 2">
    <name type="scientific">Clonostachys rosea f. rosea IK726</name>
    <dbReference type="NCBI Taxonomy" id="1349383"/>
    <lineage>
        <taxon>Eukaryota</taxon>
        <taxon>Fungi</taxon>
        <taxon>Dikarya</taxon>
        <taxon>Ascomycota</taxon>
        <taxon>Pezizomycotina</taxon>
        <taxon>Sordariomycetes</taxon>
        <taxon>Hypocreomycetidae</taxon>
        <taxon>Hypocreales</taxon>
        <taxon>Bionectriaceae</taxon>
        <taxon>Clonostachys</taxon>
    </lineage>
</organism>
<evidence type="ECO:0000313" key="1">
    <source>
        <dbReference type="EMBL" id="CAG9955375.1"/>
    </source>
</evidence>
<name>A0ACA9UPM9_BIOOC</name>
<keyword evidence="2" id="KW-1185">Reference proteome</keyword>
<accession>A0ACA9UPM9</accession>
<evidence type="ECO:0000313" key="2">
    <source>
        <dbReference type="Proteomes" id="UP000836387"/>
    </source>
</evidence>
<reference evidence="1" key="1">
    <citation type="submission" date="2020-04" db="EMBL/GenBank/DDBJ databases">
        <authorList>
            <person name="Broberg M."/>
        </authorList>
    </citation>
    <scope>NUCLEOTIDE SEQUENCE</scope>
</reference>
<protein>
    <submittedName>
        <fullName evidence="1">Uncharacterized protein</fullName>
    </submittedName>
</protein>
<dbReference type="Proteomes" id="UP000836387">
    <property type="component" value="Unassembled WGS sequence"/>
</dbReference>
<sequence>MSSTTSTRYNFLIIFFVALGSFTYGFNSAISGSVLGLSSFLDYFNLTTSGPGVSKATRLSAAAASSAA</sequence>
<gene>
    <name evidence="1" type="ORF">CRV2_00019443</name>
</gene>
<dbReference type="EMBL" id="CADEHS020000579">
    <property type="protein sequence ID" value="CAG9955375.1"/>
    <property type="molecule type" value="Genomic_DNA"/>
</dbReference>
<comment type="caution">
    <text evidence="1">The sequence shown here is derived from an EMBL/GenBank/DDBJ whole genome shotgun (WGS) entry which is preliminary data.</text>
</comment>
<reference evidence="1" key="2">
    <citation type="submission" date="2021-10" db="EMBL/GenBank/DDBJ databases">
        <authorList>
            <person name="Piombo E."/>
        </authorList>
    </citation>
    <scope>NUCLEOTIDE SEQUENCE</scope>
</reference>